<dbReference type="EMBL" id="GEEE01016326">
    <property type="protein sequence ID" value="JAP46899.1"/>
    <property type="molecule type" value="Transcribed_RNA"/>
</dbReference>
<gene>
    <name evidence="14" type="ORF">TR168241</name>
</gene>
<comment type="pathway">
    <text evidence="1">Polyol metabolism; glycerol degradation via glycerol kinase pathway; sn-glycerol 3-phosphate from glycerol: step 1/1.</text>
</comment>
<keyword evidence="4" id="KW-0808">Transferase</keyword>
<dbReference type="Gene3D" id="3.30.420.40">
    <property type="match status" value="2"/>
</dbReference>
<dbReference type="InterPro" id="IPR018485">
    <property type="entry name" value="FGGY_C"/>
</dbReference>
<organism evidence="14">
    <name type="scientific">Schistocephalus solidus</name>
    <name type="common">Tapeworm</name>
    <dbReference type="NCBI Taxonomy" id="70667"/>
    <lineage>
        <taxon>Eukaryota</taxon>
        <taxon>Metazoa</taxon>
        <taxon>Spiralia</taxon>
        <taxon>Lophotrochozoa</taxon>
        <taxon>Platyhelminthes</taxon>
        <taxon>Cestoda</taxon>
        <taxon>Eucestoda</taxon>
        <taxon>Diphyllobothriidea</taxon>
        <taxon>Diphyllobothriidae</taxon>
        <taxon>Schistocephalus</taxon>
    </lineage>
</organism>
<comment type="catalytic activity">
    <reaction evidence="10">
        <text>glycerol + ATP = sn-glycerol 3-phosphate + ADP + H(+)</text>
        <dbReference type="Rhea" id="RHEA:21644"/>
        <dbReference type="ChEBI" id="CHEBI:15378"/>
        <dbReference type="ChEBI" id="CHEBI:17754"/>
        <dbReference type="ChEBI" id="CHEBI:30616"/>
        <dbReference type="ChEBI" id="CHEBI:57597"/>
        <dbReference type="ChEBI" id="CHEBI:456216"/>
        <dbReference type="EC" id="2.7.1.30"/>
    </reaction>
</comment>
<evidence type="ECO:0000259" key="12">
    <source>
        <dbReference type="Pfam" id="PF00370"/>
    </source>
</evidence>
<feature type="non-terminal residue" evidence="14">
    <location>
        <position position="1"/>
    </location>
</feature>
<evidence type="ECO:0000256" key="11">
    <source>
        <dbReference type="ARBA" id="ARBA00071571"/>
    </source>
</evidence>
<feature type="domain" description="Carbohydrate kinase FGGY N-terminal" evidence="12">
    <location>
        <begin position="85"/>
        <end position="341"/>
    </location>
</feature>
<evidence type="ECO:0000256" key="1">
    <source>
        <dbReference type="ARBA" id="ARBA00005190"/>
    </source>
</evidence>
<evidence type="ECO:0000256" key="10">
    <source>
        <dbReference type="ARBA" id="ARBA00052101"/>
    </source>
</evidence>
<reference evidence="14" key="1">
    <citation type="submission" date="2016-01" db="EMBL/GenBank/DDBJ databases">
        <title>Reference transcriptome for the parasite Schistocephalus solidus: insights into the molecular evolution of parasitism.</title>
        <authorList>
            <person name="Hebert F.O."/>
            <person name="Grambauer S."/>
            <person name="Barber I."/>
            <person name="Landry C.R."/>
            <person name="Aubin-Horth N."/>
        </authorList>
    </citation>
    <scope>NUCLEOTIDE SEQUENCE</scope>
</reference>
<dbReference type="InterPro" id="IPR018483">
    <property type="entry name" value="Carb_kinase_FGGY_CS"/>
</dbReference>
<dbReference type="PROSITE" id="PS00933">
    <property type="entry name" value="FGGY_KINASES_1"/>
    <property type="match status" value="1"/>
</dbReference>
<dbReference type="InterPro" id="IPR018484">
    <property type="entry name" value="FGGY_N"/>
</dbReference>
<evidence type="ECO:0000256" key="9">
    <source>
        <dbReference type="ARBA" id="ARBA00043149"/>
    </source>
</evidence>
<proteinExistence type="inferred from homology"/>
<dbReference type="InterPro" id="IPR043129">
    <property type="entry name" value="ATPase_NBD"/>
</dbReference>
<dbReference type="FunFam" id="3.30.420.40:FF:000177">
    <property type="entry name" value="Glycerol kinase"/>
    <property type="match status" value="1"/>
</dbReference>
<dbReference type="Pfam" id="PF02782">
    <property type="entry name" value="FGGY_C"/>
    <property type="match status" value="1"/>
</dbReference>
<comment type="similarity">
    <text evidence="2">Belongs to the FGGY kinase family.</text>
</comment>
<protein>
    <recommendedName>
        <fullName evidence="11">Probable glycerol kinase</fullName>
        <ecNumber evidence="3">2.7.1.30</ecNumber>
    </recommendedName>
    <alternativeName>
        <fullName evidence="9">ATP:glycerol 3-phosphotransferase</fullName>
    </alternativeName>
</protein>
<dbReference type="PANTHER" id="PTHR10196:SF69">
    <property type="entry name" value="GLYCEROL KINASE"/>
    <property type="match status" value="1"/>
</dbReference>
<dbReference type="AlphaFoldDB" id="A0A0X3P4T1"/>
<evidence type="ECO:0000256" key="4">
    <source>
        <dbReference type="ARBA" id="ARBA00022679"/>
    </source>
</evidence>
<feature type="domain" description="Carbohydrate kinase FGGY C-terminal" evidence="13">
    <location>
        <begin position="358"/>
        <end position="573"/>
    </location>
</feature>
<name>A0A0X3P4T1_SCHSO</name>
<dbReference type="PANTHER" id="PTHR10196">
    <property type="entry name" value="SUGAR KINASE"/>
    <property type="match status" value="1"/>
</dbReference>
<evidence type="ECO:0000256" key="5">
    <source>
        <dbReference type="ARBA" id="ARBA00022741"/>
    </source>
</evidence>
<accession>A0A0X3P4T1</accession>
<dbReference type="UniPathway" id="UPA00618">
    <property type="reaction ID" value="UER00672"/>
</dbReference>
<evidence type="ECO:0000256" key="6">
    <source>
        <dbReference type="ARBA" id="ARBA00022777"/>
    </source>
</evidence>
<dbReference type="GO" id="GO:0005739">
    <property type="term" value="C:mitochondrion"/>
    <property type="evidence" value="ECO:0007669"/>
    <property type="project" value="TreeGrafter"/>
</dbReference>
<evidence type="ECO:0000256" key="7">
    <source>
        <dbReference type="ARBA" id="ARBA00022798"/>
    </source>
</evidence>
<evidence type="ECO:0000313" key="14">
    <source>
        <dbReference type="EMBL" id="JAP46899.1"/>
    </source>
</evidence>
<dbReference type="GO" id="GO:0004370">
    <property type="term" value="F:glycerol kinase activity"/>
    <property type="evidence" value="ECO:0007669"/>
    <property type="project" value="UniProtKB-EC"/>
</dbReference>
<keyword evidence="7" id="KW-0319">Glycerol metabolism</keyword>
<dbReference type="GO" id="GO:0046167">
    <property type="term" value="P:glycerol-3-phosphate biosynthetic process"/>
    <property type="evidence" value="ECO:0007669"/>
    <property type="project" value="TreeGrafter"/>
</dbReference>
<keyword evidence="6" id="KW-0418">Kinase</keyword>
<evidence type="ECO:0000256" key="2">
    <source>
        <dbReference type="ARBA" id="ARBA00009156"/>
    </source>
</evidence>
<evidence type="ECO:0000259" key="13">
    <source>
        <dbReference type="Pfam" id="PF02782"/>
    </source>
</evidence>
<evidence type="ECO:0000256" key="8">
    <source>
        <dbReference type="ARBA" id="ARBA00022840"/>
    </source>
</evidence>
<keyword evidence="5" id="KW-0547">Nucleotide-binding</keyword>
<dbReference type="Pfam" id="PF00370">
    <property type="entry name" value="FGGY_N"/>
    <property type="match status" value="1"/>
</dbReference>
<dbReference type="SUPFAM" id="SSF53067">
    <property type="entry name" value="Actin-like ATPase domain"/>
    <property type="match status" value="2"/>
</dbReference>
<dbReference type="GO" id="GO:0005524">
    <property type="term" value="F:ATP binding"/>
    <property type="evidence" value="ECO:0007669"/>
    <property type="project" value="UniProtKB-KW"/>
</dbReference>
<evidence type="ECO:0000256" key="3">
    <source>
        <dbReference type="ARBA" id="ARBA00012099"/>
    </source>
</evidence>
<keyword evidence="8" id="KW-0067">ATP-binding</keyword>
<sequence length="627" mass="68948">AWSLSTDNMYTVVAPFTCIFRELTSVICKEYCRQASKTSFSTLRCLSHLKYKFKTSPRRRDPEATNSCHKNLQRIKMPEEKQQLIGVIDQGTSSSRFIVFSAKTGEIIARHQIEIDREHPHSGWVQQSAKDIYNSTLRCINAVARDLRSLKLSPKDVAAIGITNQRETSIAWDSKTGEPLCPAIVWSDSRTSELVQTFISNTPTKDKNAFQKQTGLALHSYFSAMKIRWMIDNVPAVREALEDKRLSVGTVDSWVAYKLTGGASGGQHLTDVTNASRTLLFNINTLEWDRDICKFFKITRKILPKVISSAEPYGTINDPECNLKGVTLGGILGDQQAALVGQTWDPNPDPSSPRPHVKVTYGTGAFLLWDVGTEPVFSSQGILTTVAYKMGAKATPHYALEGAVAYSGATMDWLRKSLQLYSDHERGDKLALRALQKTHGSLSTDDGQLAHADTLDACYLVPAFSGLFCPYWQEDARGVIAGFGEGCTRGDLIAAGYRSSAYQTQEVLLAALEASGSDGEKRRPPRVISVDGGLTKSPVLMQSLADITGAKVIRPNKSEVMTALGAAVAAAISVGIDPTQLLSIRQHEPSDQNANTFSPRVDEKTRDLWINGWKNAVQRSLGWAQKN</sequence>
<dbReference type="EC" id="2.7.1.30" evidence="3"/>
<dbReference type="GO" id="GO:0006641">
    <property type="term" value="P:triglyceride metabolic process"/>
    <property type="evidence" value="ECO:0007669"/>
    <property type="project" value="TreeGrafter"/>
</dbReference>
<dbReference type="GO" id="GO:0019563">
    <property type="term" value="P:glycerol catabolic process"/>
    <property type="evidence" value="ECO:0007669"/>
    <property type="project" value="UniProtKB-UniPathway"/>
</dbReference>